<evidence type="ECO:0000313" key="4">
    <source>
        <dbReference type="EMBL" id="VAW30576.1"/>
    </source>
</evidence>
<dbReference type="AlphaFoldDB" id="A0A3B0VEZ8"/>
<evidence type="ECO:0000259" key="3">
    <source>
        <dbReference type="PROSITE" id="PS50970"/>
    </source>
</evidence>
<reference evidence="4" key="1">
    <citation type="submission" date="2018-06" db="EMBL/GenBank/DDBJ databases">
        <authorList>
            <person name="Zhirakovskaya E."/>
        </authorList>
    </citation>
    <scope>NUCLEOTIDE SEQUENCE</scope>
</reference>
<dbReference type="Pfam" id="PF02574">
    <property type="entry name" value="S-methyl_trans"/>
    <property type="match status" value="1"/>
</dbReference>
<dbReference type="PIRSF" id="PIRSF037505">
    <property type="entry name" value="Betaine_HMT"/>
    <property type="match status" value="1"/>
</dbReference>
<accession>A0A3B0VEZ8</accession>
<sequence length="324" mass="34763">MNKLEQLLTNYETIIADGGMGTMLMDAGLEQGDPPEMWNLLHPDRIRTIHRGYIEAGSQIILTNSFGGTRFRLKLHKLQDRAFELNKAAAKLARVEADANAATVVVAGSIGPSGEIMAPIGALAYADAVVGFAEQAEGLAAGGVDVLWIETMSDLSEVRAAVEGCRQVTDLPIVATMTFDTNGRTMMGITPVQAFNELSAMNLTALGGNCGNGLEEIEEVIQAMYATNQTYPFVAKSNAGIPEYLNGHLHYNGTPEVMADYAVKVRNYGARIIGACCGSTPAHIVAMVNALANAPIERQIVETAVTITAPTRTRTRTHSRRRRG</sequence>
<dbReference type="InterPro" id="IPR036589">
    <property type="entry name" value="HCY_dom_sf"/>
</dbReference>
<dbReference type="EMBL" id="UOEU01000066">
    <property type="protein sequence ID" value="VAW30576.1"/>
    <property type="molecule type" value="Genomic_DNA"/>
</dbReference>
<dbReference type="PANTHER" id="PTHR45833:SF2">
    <property type="entry name" value="BIFUNCTIONAL HOMOCYSTEINE S-METHYLTRANSFERASE_5,10-METHYLENETETRAHYDROFOLATE REDUCTASE"/>
    <property type="match status" value="1"/>
</dbReference>
<dbReference type="PROSITE" id="PS50970">
    <property type="entry name" value="HCY"/>
    <property type="match status" value="1"/>
</dbReference>
<evidence type="ECO:0000256" key="1">
    <source>
        <dbReference type="ARBA" id="ARBA00022603"/>
    </source>
</evidence>
<organism evidence="4">
    <name type="scientific">hydrothermal vent metagenome</name>
    <dbReference type="NCBI Taxonomy" id="652676"/>
    <lineage>
        <taxon>unclassified sequences</taxon>
        <taxon>metagenomes</taxon>
        <taxon>ecological metagenomes</taxon>
    </lineage>
</organism>
<dbReference type="InterPro" id="IPR050554">
    <property type="entry name" value="Met_Synthase/Corrinoid"/>
</dbReference>
<keyword evidence="2 4" id="KW-0808">Transferase</keyword>
<dbReference type="NCBIfam" id="NF005718">
    <property type="entry name" value="PRK07534.1"/>
    <property type="match status" value="1"/>
</dbReference>
<feature type="domain" description="Hcy-binding" evidence="3">
    <location>
        <begin position="2"/>
        <end position="291"/>
    </location>
</feature>
<proteinExistence type="predicted"/>
<gene>
    <name evidence="4" type="ORF">MNBD_CHLOROFLEXI01-4265</name>
</gene>
<dbReference type="Gene3D" id="3.20.20.330">
    <property type="entry name" value="Homocysteine-binding-like domain"/>
    <property type="match status" value="1"/>
</dbReference>
<dbReference type="SUPFAM" id="SSF82282">
    <property type="entry name" value="Homocysteine S-methyltransferase"/>
    <property type="match status" value="1"/>
</dbReference>
<dbReference type="GO" id="GO:0008270">
    <property type="term" value="F:zinc ion binding"/>
    <property type="evidence" value="ECO:0007669"/>
    <property type="project" value="InterPro"/>
</dbReference>
<dbReference type="GO" id="GO:0005829">
    <property type="term" value="C:cytosol"/>
    <property type="evidence" value="ECO:0007669"/>
    <property type="project" value="TreeGrafter"/>
</dbReference>
<dbReference type="PANTHER" id="PTHR45833">
    <property type="entry name" value="METHIONINE SYNTHASE"/>
    <property type="match status" value="1"/>
</dbReference>
<dbReference type="EC" id="2.1.1.13" evidence="4"/>
<evidence type="ECO:0000256" key="2">
    <source>
        <dbReference type="ARBA" id="ARBA00022679"/>
    </source>
</evidence>
<name>A0A3B0VEZ8_9ZZZZ</name>
<keyword evidence="1 4" id="KW-0489">Methyltransferase</keyword>
<dbReference type="InterPro" id="IPR003726">
    <property type="entry name" value="HCY_dom"/>
</dbReference>
<dbReference type="InterPro" id="IPR017226">
    <property type="entry name" value="BHMT-like"/>
</dbReference>
<protein>
    <submittedName>
        <fullName evidence="4">5-methyltetrahydrofolate--homocysteine methyltransferase</fullName>
        <ecNumber evidence="4">2.1.1.13</ecNumber>
    </submittedName>
</protein>
<dbReference type="GO" id="GO:0032259">
    <property type="term" value="P:methylation"/>
    <property type="evidence" value="ECO:0007669"/>
    <property type="project" value="UniProtKB-KW"/>
</dbReference>
<dbReference type="GO" id="GO:0008705">
    <property type="term" value="F:methionine synthase activity"/>
    <property type="evidence" value="ECO:0007669"/>
    <property type="project" value="UniProtKB-EC"/>
</dbReference>